<sequence length="198" mass="22158">MRRTLLIIVVIGMVGWAVYDSTSSTDDAEGENSSSDQVADSQLSTQAVEGDDLVESNDVGINKGQIAPNFKLQTLNGEAVQLSDYRGKRVIVNFWATWCPPCRAEIPDFQKLYEKKDVEILAVNLTETEESTEGVEEFVKEFGMTFPVVMDENSDVSNTYQVSAYPTSYMIDSNGRIQFVAMGALNYDLMIQEYEKMK</sequence>
<evidence type="ECO:0000256" key="1">
    <source>
        <dbReference type="ARBA" id="ARBA00004196"/>
    </source>
</evidence>
<evidence type="ECO:0000256" key="5">
    <source>
        <dbReference type="ARBA" id="ARBA00023284"/>
    </source>
</evidence>
<dbReference type="CDD" id="cd02966">
    <property type="entry name" value="TlpA_like_family"/>
    <property type="match status" value="1"/>
</dbReference>
<dbReference type="InterPro" id="IPR050553">
    <property type="entry name" value="Thioredoxin_ResA/DsbE_sf"/>
</dbReference>
<dbReference type="Proteomes" id="UP000447833">
    <property type="component" value="Unassembled WGS sequence"/>
</dbReference>
<accession>A0A845F2L3</accession>
<dbReference type="PROSITE" id="PS51352">
    <property type="entry name" value="THIOREDOXIN_2"/>
    <property type="match status" value="1"/>
</dbReference>
<feature type="domain" description="Thioredoxin" evidence="7">
    <location>
        <begin position="61"/>
        <end position="198"/>
    </location>
</feature>
<dbReference type="EMBL" id="WMEY01000005">
    <property type="protein sequence ID" value="MYL64964.1"/>
    <property type="molecule type" value="Genomic_DNA"/>
</dbReference>
<keyword evidence="2" id="KW-0201">Cytochrome c-type biogenesis</keyword>
<gene>
    <name evidence="8" type="ORF">GLW07_16520</name>
</gene>
<evidence type="ECO:0000313" key="9">
    <source>
        <dbReference type="Proteomes" id="UP000447833"/>
    </source>
</evidence>
<evidence type="ECO:0000256" key="4">
    <source>
        <dbReference type="ARBA" id="ARBA00023157"/>
    </source>
</evidence>
<evidence type="ECO:0000259" key="7">
    <source>
        <dbReference type="PROSITE" id="PS51352"/>
    </source>
</evidence>
<name>A0A845F2L3_9BACL</name>
<dbReference type="InterPro" id="IPR017937">
    <property type="entry name" value="Thioredoxin_CS"/>
</dbReference>
<comment type="subcellular location">
    <subcellularLocation>
        <location evidence="1">Cell envelope</location>
    </subcellularLocation>
</comment>
<evidence type="ECO:0000256" key="6">
    <source>
        <dbReference type="SAM" id="MobiDB-lite"/>
    </source>
</evidence>
<comment type="caution">
    <text evidence="8">The sequence shown here is derived from an EMBL/GenBank/DDBJ whole genome shotgun (WGS) entry which is preliminary data.</text>
</comment>
<reference evidence="8 9" key="1">
    <citation type="submission" date="2019-11" db="EMBL/GenBank/DDBJ databases">
        <title>Genome sequences of 17 halophilic strains isolated from different environments.</title>
        <authorList>
            <person name="Furrow R.E."/>
        </authorList>
    </citation>
    <scope>NUCLEOTIDE SEQUENCE [LARGE SCALE GENOMIC DNA]</scope>
    <source>
        <strain evidence="8 9">22506_14_FS</strain>
    </source>
</reference>
<keyword evidence="5" id="KW-0676">Redox-active center</keyword>
<dbReference type="PANTHER" id="PTHR42852">
    <property type="entry name" value="THIOL:DISULFIDE INTERCHANGE PROTEIN DSBE"/>
    <property type="match status" value="1"/>
</dbReference>
<evidence type="ECO:0000313" key="8">
    <source>
        <dbReference type="EMBL" id="MYL64964.1"/>
    </source>
</evidence>
<evidence type="ECO:0000256" key="3">
    <source>
        <dbReference type="ARBA" id="ARBA00022968"/>
    </source>
</evidence>
<keyword evidence="3" id="KW-0735">Signal-anchor</keyword>
<dbReference type="InterPro" id="IPR013766">
    <property type="entry name" value="Thioredoxin_domain"/>
</dbReference>
<dbReference type="GO" id="GO:0017004">
    <property type="term" value="P:cytochrome complex assembly"/>
    <property type="evidence" value="ECO:0007669"/>
    <property type="project" value="UniProtKB-KW"/>
</dbReference>
<keyword evidence="4" id="KW-1015">Disulfide bond</keyword>
<dbReference type="Pfam" id="PF00578">
    <property type="entry name" value="AhpC-TSA"/>
    <property type="match status" value="1"/>
</dbReference>
<keyword evidence="3" id="KW-0812">Transmembrane</keyword>
<dbReference type="SUPFAM" id="SSF52833">
    <property type="entry name" value="Thioredoxin-like"/>
    <property type="match status" value="1"/>
</dbReference>
<dbReference type="GO" id="GO:0016209">
    <property type="term" value="F:antioxidant activity"/>
    <property type="evidence" value="ECO:0007669"/>
    <property type="project" value="InterPro"/>
</dbReference>
<dbReference type="GO" id="GO:0030313">
    <property type="term" value="C:cell envelope"/>
    <property type="evidence" value="ECO:0007669"/>
    <property type="project" value="UniProtKB-SubCell"/>
</dbReference>
<dbReference type="PROSITE" id="PS00194">
    <property type="entry name" value="THIOREDOXIN_1"/>
    <property type="match status" value="1"/>
</dbReference>
<dbReference type="InterPro" id="IPR000866">
    <property type="entry name" value="AhpC/TSA"/>
</dbReference>
<organism evidence="8 9">
    <name type="scientific">Guptibacillus hwajinpoensis</name>
    <dbReference type="NCBI Taxonomy" id="208199"/>
    <lineage>
        <taxon>Bacteria</taxon>
        <taxon>Bacillati</taxon>
        <taxon>Bacillota</taxon>
        <taxon>Bacilli</taxon>
        <taxon>Bacillales</taxon>
        <taxon>Guptibacillaceae</taxon>
        <taxon>Guptibacillus</taxon>
    </lineage>
</organism>
<feature type="region of interest" description="Disordered" evidence="6">
    <location>
        <begin position="24"/>
        <end position="44"/>
    </location>
</feature>
<dbReference type="Gene3D" id="3.40.30.10">
    <property type="entry name" value="Glutaredoxin"/>
    <property type="match status" value="1"/>
</dbReference>
<dbReference type="AlphaFoldDB" id="A0A845F2L3"/>
<dbReference type="PANTHER" id="PTHR42852:SF6">
    <property type="entry name" value="THIOL:DISULFIDE INTERCHANGE PROTEIN DSBE"/>
    <property type="match status" value="1"/>
</dbReference>
<dbReference type="RefSeq" id="WP_160920353.1">
    <property type="nucleotide sequence ID" value="NZ_WMEY01000005.1"/>
</dbReference>
<dbReference type="GO" id="GO:0016491">
    <property type="term" value="F:oxidoreductase activity"/>
    <property type="evidence" value="ECO:0007669"/>
    <property type="project" value="InterPro"/>
</dbReference>
<dbReference type="InterPro" id="IPR036249">
    <property type="entry name" value="Thioredoxin-like_sf"/>
</dbReference>
<protein>
    <submittedName>
        <fullName evidence="8">Redoxin domain-containing protein</fullName>
    </submittedName>
</protein>
<evidence type="ECO:0000256" key="2">
    <source>
        <dbReference type="ARBA" id="ARBA00022748"/>
    </source>
</evidence>
<proteinExistence type="predicted"/>